<evidence type="ECO:0000313" key="3">
    <source>
        <dbReference type="Proteomes" id="UP000625210"/>
    </source>
</evidence>
<reference evidence="2" key="1">
    <citation type="journal article" date="2014" name="Int. J. Syst. Evol. Microbiol.">
        <title>Complete genome sequence of Corynebacterium casei LMG S-19264T (=DSM 44701T), isolated from a smear-ripened cheese.</title>
        <authorList>
            <consortium name="US DOE Joint Genome Institute (JGI-PGF)"/>
            <person name="Walter F."/>
            <person name="Albersmeier A."/>
            <person name="Kalinowski J."/>
            <person name="Ruckert C."/>
        </authorList>
    </citation>
    <scope>NUCLEOTIDE SEQUENCE</scope>
    <source>
        <strain evidence="2">CGMCC 1.15179</strain>
    </source>
</reference>
<dbReference type="InterPro" id="IPR035895">
    <property type="entry name" value="HPr-like_sf"/>
</dbReference>
<name>A0A8J2YA23_9BACL</name>
<gene>
    <name evidence="2" type="ORF">GCM10011571_02100</name>
</gene>
<evidence type="ECO:0000313" key="2">
    <source>
        <dbReference type="EMBL" id="GGE04641.1"/>
    </source>
</evidence>
<proteinExistence type="predicted"/>
<dbReference type="InterPro" id="IPR000032">
    <property type="entry name" value="HPr-like"/>
</dbReference>
<dbReference type="Proteomes" id="UP000625210">
    <property type="component" value="Unassembled WGS sequence"/>
</dbReference>
<reference evidence="2" key="2">
    <citation type="submission" date="2020-09" db="EMBL/GenBank/DDBJ databases">
        <authorList>
            <person name="Sun Q."/>
            <person name="Zhou Y."/>
        </authorList>
    </citation>
    <scope>NUCLEOTIDE SEQUENCE</scope>
    <source>
        <strain evidence="2">CGMCC 1.15179</strain>
    </source>
</reference>
<dbReference type="SUPFAM" id="SSF55594">
    <property type="entry name" value="HPr-like"/>
    <property type="match status" value="1"/>
</dbReference>
<dbReference type="Gene3D" id="3.30.1340.10">
    <property type="entry name" value="HPr-like"/>
    <property type="match status" value="1"/>
</dbReference>
<comment type="caution">
    <text evidence="2">The sequence shown here is derived from an EMBL/GenBank/DDBJ whole genome shotgun (WGS) entry which is preliminary data.</text>
</comment>
<dbReference type="Pfam" id="PF00381">
    <property type="entry name" value="PTS-HPr"/>
    <property type="match status" value="1"/>
</dbReference>
<evidence type="ECO:0000259" key="1">
    <source>
        <dbReference type="Pfam" id="PF00381"/>
    </source>
</evidence>
<feature type="domain" description="HPr" evidence="1">
    <location>
        <begin position="5"/>
        <end position="82"/>
    </location>
</feature>
<dbReference type="EMBL" id="BMHQ01000001">
    <property type="protein sequence ID" value="GGE04641.1"/>
    <property type="molecule type" value="Genomic_DNA"/>
</dbReference>
<protein>
    <recommendedName>
        <fullName evidence="1">HPr domain-containing protein</fullName>
    </recommendedName>
</protein>
<accession>A0A8J2YA23</accession>
<organism evidence="2 3">
    <name type="scientific">Marinithermofilum abyssi</name>
    <dbReference type="NCBI Taxonomy" id="1571185"/>
    <lineage>
        <taxon>Bacteria</taxon>
        <taxon>Bacillati</taxon>
        <taxon>Bacillota</taxon>
        <taxon>Bacilli</taxon>
        <taxon>Bacillales</taxon>
        <taxon>Thermoactinomycetaceae</taxon>
        <taxon>Marinithermofilum</taxon>
    </lineage>
</organism>
<sequence length="98" mass="10877">MRIKKTVTVPVKLDIREIIRFVEIARSFSCHIMICHGKSTVNGKGLLGLISFFFGLEEGERLVLTAAGPDSEQALEKLGGFFYTVPKQEGLSYVEASR</sequence>
<keyword evidence="3" id="KW-1185">Reference proteome</keyword>
<dbReference type="AlphaFoldDB" id="A0A8J2YA23"/>
<dbReference type="RefSeq" id="WP_188646072.1">
    <property type="nucleotide sequence ID" value="NZ_BMHQ01000001.1"/>
</dbReference>